<accession>A0ABS5G6T8</accession>
<keyword evidence="10" id="KW-1185">Reference proteome</keyword>
<dbReference type="SUPFAM" id="SSF46785">
    <property type="entry name" value="Winged helix' DNA-binding domain"/>
    <property type="match status" value="1"/>
</dbReference>
<evidence type="ECO:0000313" key="10">
    <source>
        <dbReference type="Proteomes" id="UP001314635"/>
    </source>
</evidence>
<evidence type="ECO:0000256" key="2">
    <source>
        <dbReference type="ARBA" id="ARBA00009437"/>
    </source>
</evidence>
<evidence type="ECO:0000256" key="4">
    <source>
        <dbReference type="ARBA" id="ARBA00023125"/>
    </source>
</evidence>
<dbReference type="RefSeq" id="WP_012042811.1">
    <property type="nucleotide sequence ID" value="NZ_JABFDP010000012.1"/>
</dbReference>
<sequence>MHITLQHLRIFEAVGRHGAITRAAAELHLTQPAVSMQCKQLEDQIGLPLIEQIGKKLQLTEAGRELLVHAQRIAAQMSELKATMDQFRGLERGVLRLAVVSSANYFLPPVIAAFTERHPGVRVSLRVVNRDAVLAALTDNQTDLAITGQPPDSADMVSHYFMDNPLVVVAPPRHRLAGSGPIGFAALADETLVLRETGSGTRATVERYLAEHNVTYRPGCELSTNEAIKQAVQAGLGLGIVPAQTIELELETKRLVILPLEGFPLYRRWFVLHRKDKRLSGAAEAFRNLLVDKVSRSAGEQRQPP</sequence>
<name>A0ABS5G6T8_9BRAD</name>
<keyword evidence="5" id="KW-0804">Transcription</keyword>
<dbReference type="CDD" id="cd08419">
    <property type="entry name" value="PBP2_CbbR_RubisCO_like"/>
    <property type="match status" value="1"/>
</dbReference>
<evidence type="ECO:0000256" key="3">
    <source>
        <dbReference type="ARBA" id="ARBA00023015"/>
    </source>
</evidence>
<comment type="caution">
    <text evidence="9">The sequence shown here is derived from an EMBL/GenBank/DDBJ whole genome shotgun (WGS) entry which is preliminary data.</text>
</comment>
<dbReference type="Pfam" id="PF03466">
    <property type="entry name" value="LysR_substrate"/>
    <property type="match status" value="1"/>
</dbReference>
<reference evidence="10" key="1">
    <citation type="journal article" date="2021" name="ISME J.">
        <title>Evolutionary origin and ecological implication of a unique nif island in free-living Bradyrhizobium lineages.</title>
        <authorList>
            <person name="Tao J."/>
        </authorList>
    </citation>
    <scope>NUCLEOTIDE SEQUENCE [LARGE SCALE GENOMIC DNA]</scope>
    <source>
        <strain evidence="10">SZCCT0094</strain>
    </source>
</reference>
<gene>
    <name evidence="9" type="ORF">JQ619_14810</name>
</gene>
<dbReference type="Proteomes" id="UP001314635">
    <property type="component" value="Unassembled WGS sequence"/>
</dbReference>
<dbReference type="PROSITE" id="PS50931">
    <property type="entry name" value="HTH_LYSR"/>
    <property type="match status" value="1"/>
</dbReference>
<dbReference type="PANTHER" id="PTHR30126:SF5">
    <property type="entry name" value="HTH-TYPE TRANSCRIPTIONAL ACTIVATOR CMPR"/>
    <property type="match status" value="1"/>
</dbReference>
<keyword evidence="3" id="KW-0805">Transcription regulation</keyword>
<dbReference type="Pfam" id="PF00126">
    <property type="entry name" value="HTH_1"/>
    <property type="match status" value="1"/>
</dbReference>
<feature type="domain" description="HTH lysR-type" evidence="8">
    <location>
        <begin position="3"/>
        <end position="60"/>
    </location>
</feature>
<dbReference type="InterPro" id="IPR036388">
    <property type="entry name" value="WH-like_DNA-bd_sf"/>
</dbReference>
<dbReference type="Gene3D" id="3.40.190.290">
    <property type="match status" value="1"/>
</dbReference>
<comment type="similarity">
    <text evidence="2">Belongs to the LysR transcriptional regulatory family.</text>
</comment>
<dbReference type="EMBL" id="JAFCLK010000012">
    <property type="protein sequence ID" value="MBR1137043.1"/>
    <property type="molecule type" value="Genomic_DNA"/>
</dbReference>
<dbReference type="InterPro" id="IPR005119">
    <property type="entry name" value="LysR_subst-bd"/>
</dbReference>
<keyword evidence="4" id="KW-0238">DNA-binding</keyword>
<dbReference type="SUPFAM" id="SSF53850">
    <property type="entry name" value="Periplasmic binding protein-like II"/>
    <property type="match status" value="1"/>
</dbReference>
<evidence type="ECO:0000313" key="9">
    <source>
        <dbReference type="EMBL" id="MBR1137043.1"/>
    </source>
</evidence>
<dbReference type="PANTHER" id="PTHR30126">
    <property type="entry name" value="HTH-TYPE TRANSCRIPTIONAL REGULATOR"/>
    <property type="match status" value="1"/>
</dbReference>
<organism evidence="9 10">
    <name type="scientific">Bradyrhizobium denitrificans</name>
    <dbReference type="NCBI Taxonomy" id="2734912"/>
    <lineage>
        <taxon>Bacteria</taxon>
        <taxon>Pseudomonadati</taxon>
        <taxon>Pseudomonadota</taxon>
        <taxon>Alphaproteobacteria</taxon>
        <taxon>Hyphomicrobiales</taxon>
        <taxon>Nitrobacteraceae</taxon>
        <taxon>Bradyrhizobium</taxon>
    </lineage>
</organism>
<evidence type="ECO:0000256" key="5">
    <source>
        <dbReference type="ARBA" id="ARBA00023163"/>
    </source>
</evidence>
<evidence type="ECO:0000256" key="6">
    <source>
        <dbReference type="ARBA" id="ARBA00039279"/>
    </source>
</evidence>
<protein>
    <recommendedName>
        <fullName evidence="6">HTH-type transcriptional regulator CbbR</fullName>
    </recommendedName>
    <alternativeName>
        <fullName evidence="7">RuBisCO operon transcriptional regulator</fullName>
    </alternativeName>
</protein>
<evidence type="ECO:0000259" key="8">
    <source>
        <dbReference type="PROSITE" id="PS50931"/>
    </source>
</evidence>
<dbReference type="InterPro" id="IPR000847">
    <property type="entry name" value="LysR_HTH_N"/>
</dbReference>
<dbReference type="Gene3D" id="1.10.10.10">
    <property type="entry name" value="Winged helix-like DNA-binding domain superfamily/Winged helix DNA-binding domain"/>
    <property type="match status" value="1"/>
</dbReference>
<proteinExistence type="inferred from homology"/>
<evidence type="ECO:0000256" key="1">
    <source>
        <dbReference type="ARBA" id="ARBA00003502"/>
    </source>
</evidence>
<comment type="function">
    <text evidence="1">NodD regulates the expression of the nodABCFE genes which encode other nodulation proteins. NodD is also a negative regulator of its own expression. Binds flavonoids as inducers.</text>
</comment>
<dbReference type="PRINTS" id="PR00039">
    <property type="entry name" value="HTHLYSR"/>
</dbReference>
<dbReference type="InterPro" id="IPR036390">
    <property type="entry name" value="WH_DNA-bd_sf"/>
</dbReference>
<evidence type="ECO:0000256" key="7">
    <source>
        <dbReference type="ARBA" id="ARBA00043141"/>
    </source>
</evidence>